<dbReference type="AlphaFoldDB" id="A0A7J9L4J0"/>
<accession>A0A7J9L4J0</accession>
<comment type="caution">
    <text evidence="1">The sequence shown here is derived from an EMBL/GenBank/DDBJ whole genome shotgun (WGS) entry which is preliminary data.</text>
</comment>
<dbReference type="EMBL" id="JABFAF010000004">
    <property type="protein sequence ID" value="MBA0853614.1"/>
    <property type="molecule type" value="Genomic_DNA"/>
</dbReference>
<evidence type="ECO:0000313" key="1">
    <source>
        <dbReference type="EMBL" id="MBA0853614.1"/>
    </source>
</evidence>
<proteinExistence type="predicted"/>
<dbReference type="OrthoDB" id="994560at2759"/>
<keyword evidence="2" id="KW-1185">Reference proteome</keyword>
<protein>
    <submittedName>
        <fullName evidence="1">Uncharacterized protein</fullName>
    </submittedName>
</protein>
<dbReference type="Proteomes" id="UP000593576">
    <property type="component" value="Unassembled WGS sequence"/>
</dbReference>
<gene>
    <name evidence="1" type="ORF">Goshw_019912</name>
</gene>
<feature type="non-terminal residue" evidence="1">
    <location>
        <position position="51"/>
    </location>
</feature>
<sequence length="51" mass="6032">MWMMDLMNMKVYPNVKVYYFRGHHLIHHSTQPPLGGGSSIKTYKFDADECR</sequence>
<organism evidence="1 2">
    <name type="scientific">Gossypium schwendimanii</name>
    <name type="common">Cotton</name>
    <dbReference type="NCBI Taxonomy" id="34291"/>
    <lineage>
        <taxon>Eukaryota</taxon>
        <taxon>Viridiplantae</taxon>
        <taxon>Streptophyta</taxon>
        <taxon>Embryophyta</taxon>
        <taxon>Tracheophyta</taxon>
        <taxon>Spermatophyta</taxon>
        <taxon>Magnoliopsida</taxon>
        <taxon>eudicotyledons</taxon>
        <taxon>Gunneridae</taxon>
        <taxon>Pentapetalae</taxon>
        <taxon>rosids</taxon>
        <taxon>malvids</taxon>
        <taxon>Malvales</taxon>
        <taxon>Malvaceae</taxon>
        <taxon>Malvoideae</taxon>
        <taxon>Gossypium</taxon>
    </lineage>
</organism>
<name>A0A7J9L4J0_GOSSC</name>
<reference evidence="1 2" key="1">
    <citation type="journal article" date="2019" name="Genome Biol. Evol.">
        <title>Insights into the evolution of the New World diploid cottons (Gossypium, subgenus Houzingenia) based on genome sequencing.</title>
        <authorList>
            <person name="Grover C.E."/>
            <person name="Arick M.A. 2nd"/>
            <person name="Thrash A."/>
            <person name="Conover J.L."/>
            <person name="Sanders W.S."/>
            <person name="Peterson D.G."/>
            <person name="Frelichowski J.E."/>
            <person name="Scheffler J.A."/>
            <person name="Scheffler B.E."/>
            <person name="Wendel J.F."/>
        </authorList>
    </citation>
    <scope>NUCLEOTIDE SEQUENCE [LARGE SCALE GENOMIC DNA]</scope>
    <source>
        <strain evidence="1">1</strain>
        <tissue evidence="1">Leaf</tissue>
    </source>
</reference>
<evidence type="ECO:0000313" key="2">
    <source>
        <dbReference type="Proteomes" id="UP000593576"/>
    </source>
</evidence>